<dbReference type="KEGG" id="rhoz:GXP67_10720"/>
<dbReference type="RefSeq" id="WP_162443130.1">
    <property type="nucleotide sequence ID" value="NZ_CP048222.1"/>
</dbReference>
<accession>A0A6C0GGK3</accession>
<gene>
    <name evidence="1" type="ORF">GXP67_10720</name>
</gene>
<evidence type="ECO:0008006" key="3">
    <source>
        <dbReference type="Google" id="ProtNLM"/>
    </source>
</evidence>
<dbReference type="Proteomes" id="UP000480178">
    <property type="component" value="Chromosome"/>
</dbReference>
<dbReference type="AlphaFoldDB" id="A0A6C0GGK3"/>
<dbReference type="EMBL" id="CP048222">
    <property type="protein sequence ID" value="QHT67087.1"/>
    <property type="molecule type" value="Genomic_DNA"/>
</dbReference>
<dbReference type="InterPro" id="IPR011042">
    <property type="entry name" value="6-blade_b-propeller_TolB-like"/>
</dbReference>
<organism evidence="1 2">
    <name type="scientific">Rhodocytophaga rosea</name>
    <dbReference type="NCBI Taxonomy" id="2704465"/>
    <lineage>
        <taxon>Bacteria</taxon>
        <taxon>Pseudomonadati</taxon>
        <taxon>Bacteroidota</taxon>
        <taxon>Cytophagia</taxon>
        <taxon>Cytophagales</taxon>
        <taxon>Rhodocytophagaceae</taxon>
        <taxon>Rhodocytophaga</taxon>
    </lineage>
</organism>
<proteinExistence type="predicted"/>
<evidence type="ECO:0000313" key="1">
    <source>
        <dbReference type="EMBL" id="QHT67087.1"/>
    </source>
</evidence>
<evidence type="ECO:0000313" key="2">
    <source>
        <dbReference type="Proteomes" id="UP000480178"/>
    </source>
</evidence>
<reference evidence="1 2" key="1">
    <citation type="submission" date="2020-01" db="EMBL/GenBank/DDBJ databases">
        <authorList>
            <person name="Kim M.K."/>
        </authorList>
    </citation>
    <scope>NUCLEOTIDE SEQUENCE [LARGE SCALE GENOMIC DNA]</scope>
    <source>
        <strain evidence="1 2">172606-1</strain>
    </source>
</reference>
<dbReference type="Gene3D" id="2.120.10.30">
    <property type="entry name" value="TolB, C-terminal domain"/>
    <property type="match status" value="1"/>
</dbReference>
<sequence length="280" mass="31714">MLPLKILLFFFSVKTALSTCHCENKKSGFQSGRRLYAVSKMGKLSTVVNESSGLALADSSGFYWTHNDQGKAALYKINSSGQVVDTLPLTGIKNNDWEELAKDNSQHLYIGDMGNNRNTRKNLAIYKVHPNTPRQSNQIAFRYSDQKDFPPAKKDRNFDCEAFFWHADSLYLFSKNRGNKQVKLYALPDKPGEYATEKQGDIFIKSQVTAADMNPSQTEMAVLTYGKIFIFEVKPGENLLTHPNLCIRLPRGQAEALVYVNDTDFVITNEKGKMFMVKRK</sequence>
<protein>
    <recommendedName>
        <fullName evidence="3">Esterase-like activity of phytase family protein</fullName>
    </recommendedName>
</protein>
<dbReference type="SUPFAM" id="SSF50956">
    <property type="entry name" value="Thermostable phytase (3-phytase)"/>
    <property type="match status" value="1"/>
</dbReference>
<keyword evidence="2" id="KW-1185">Reference proteome</keyword>
<name>A0A6C0GGK3_9BACT</name>